<feature type="transmembrane region" description="Helical" evidence="9">
    <location>
        <begin position="61"/>
        <end position="79"/>
    </location>
</feature>
<keyword evidence="6 9" id="KW-0812">Transmembrane</keyword>
<dbReference type="InterPro" id="IPR006144">
    <property type="entry name" value="Secretion_HlyD_CS"/>
</dbReference>
<evidence type="ECO:0000256" key="5">
    <source>
        <dbReference type="ARBA" id="ARBA00022519"/>
    </source>
</evidence>
<dbReference type="GO" id="GO:0005886">
    <property type="term" value="C:plasma membrane"/>
    <property type="evidence" value="ECO:0007669"/>
    <property type="project" value="UniProtKB-SubCell"/>
</dbReference>
<feature type="domain" description="CyaD-like alpha-helical hairpin" evidence="10">
    <location>
        <begin position="130"/>
        <end position="299"/>
    </location>
</feature>
<reference evidence="12 13" key="1">
    <citation type="journal article" date="2014" name="FEMS Microbiol. Ecol.">
        <title>Sphaerotilus natans encrusted with nanoball-shaped Fe(III) oxide minerals formed by nitrate-reducing mixotrophic Fe(II) oxidation.</title>
        <authorList>
            <person name="Park S."/>
            <person name="Kim D.H."/>
            <person name="Lee J.H."/>
            <person name="Hur H.G."/>
        </authorList>
    </citation>
    <scope>NUCLEOTIDE SEQUENCE [LARGE SCALE GENOMIC DNA]</scope>
    <source>
        <strain evidence="12 13">DSM 6575</strain>
    </source>
</reference>
<evidence type="ECO:0000256" key="7">
    <source>
        <dbReference type="ARBA" id="ARBA00022989"/>
    </source>
</evidence>
<keyword evidence="8 9" id="KW-0472">Membrane</keyword>
<dbReference type="EMBL" id="AZRA01000053">
    <property type="protein sequence ID" value="KDB52264.1"/>
    <property type="molecule type" value="Genomic_DNA"/>
</dbReference>
<comment type="caution">
    <text evidence="12">The sequence shown here is derived from an EMBL/GenBank/DDBJ whole genome shotgun (WGS) entry which is preliminary data.</text>
</comment>
<keyword evidence="4 9" id="KW-1003">Cell membrane</keyword>
<keyword evidence="13" id="KW-1185">Reference proteome</keyword>
<evidence type="ECO:0000256" key="1">
    <source>
        <dbReference type="ARBA" id="ARBA00004377"/>
    </source>
</evidence>
<dbReference type="InterPro" id="IPR058982">
    <property type="entry name" value="Beta-barrel_AprE"/>
</dbReference>
<dbReference type="PATRIC" id="fig|1286631.3.peg.2136"/>
<comment type="subcellular location">
    <subcellularLocation>
        <location evidence="1 9">Cell inner membrane</location>
        <topology evidence="1 9">Single-pass membrane protein</topology>
    </subcellularLocation>
</comment>
<dbReference type="STRING" id="34103.SAMN05421778_104247"/>
<dbReference type="Pfam" id="PF25988">
    <property type="entry name" value="HH_CyaD"/>
    <property type="match status" value="1"/>
</dbReference>
<evidence type="ECO:0000313" key="13">
    <source>
        <dbReference type="Proteomes" id="UP000026714"/>
    </source>
</evidence>
<name>A0A059KM16_9BURK</name>
<keyword evidence="5 9" id="KW-0997">Cell inner membrane</keyword>
<dbReference type="RefSeq" id="WP_037481676.1">
    <property type="nucleotide sequence ID" value="NZ_AZRA01000053.1"/>
</dbReference>
<dbReference type="eggNOG" id="COG0845">
    <property type="taxonomic scope" value="Bacteria"/>
</dbReference>
<evidence type="ECO:0000256" key="4">
    <source>
        <dbReference type="ARBA" id="ARBA00022475"/>
    </source>
</evidence>
<organism evidence="12 13">
    <name type="scientific">Sphaerotilus natans subsp. natans DSM 6575</name>
    <dbReference type="NCBI Taxonomy" id="1286631"/>
    <lineage>
        <taxon>Bacteria</taxon>
        <taxon>Pseudomonadati</taxon>
        <taxon>Pseudomonadota</taxon>
        <taxon>Betaproteobacteria</taxon>
        <taxon>Burkholderiales</taxon>
        <taxon>Sphaerotilaceae</taxon>
        <taxon>Sphaerotilus</taxon>
    </lineage>
</organism>
<gene>
    <name evidence="12" type="ORF">X805_21720</name>
</gene>
<accession>A0A059KM16</accession>
<dbReference type="InterPro" id="IPR059040">
    <property type="entry name" value="HH_CyaD-like"/>
</dbReference>
<keyword evidence="7 9" id="KW-1133">Transmembrane helix</keyword>
<dbReference type="Proteomes" id="UP000026714">
    <property type="component" value="Unassembled WGS sequence"/>
</dbReference>
<dbReference type="InterPro" id="IPR010129">
    <property type="entry name" value="T1SS_HlyD"/>
</dbReference>
<keyword evidence="3 9" id="KW-0813">Transport</keyword>
<feature type="domain" description="AprE-like beta-barrel" evidence="11">
    <location>
        <begin position="339"/>
        <end position="426"/>
    </location>
</feature>
<dbReference type="InterPro" id="IPR050739">
    <property type="entry name" value="MFP"/>
</dbReference>
<dbReference type="NCBIfam" id="TIGR01843">
    <property type="entry name" value="type_I_hlyD"/>
    <property type="match status" value="1"/>
</dbReference>
<dbReference type="Gene3D" id="2.40.50.100">
    <property type="match status" value="1"/>
</dbReference>
<dbReference type="GO" id="GO:0009306">
    <property type="term" value="P:protein secretion"/>
    <property type="evidence" value="ECO:0007669"/>
    <property type="project" value="InterPro"/>
</dbReference>
<protein>
    <recommendedName>
        <fullName evidence="9">Membrane fusion protein (MFP) family protein</fullName>
    </recommendedName>
</protein>
<dbReference type="PANTHER" id="PTHR30386:SF27">
    <property type="entry name" value="MEMBRANE FUSION PROTEIN (MFP) FAMILY PROTEIN"/>
    <property type="match status" value="1"/>
</dbReference>
<proteinExistence type="inferred from homology"/>
<evidence type="ECO:0000256" key="9">
    <source>
        <dbReference type="RuleBase" id="RU365093"/>
    </source>
</evidence>
<evidence type="ECO:0000256" key="6">
    <source>
        <dbReference type="ARBA" id="ARBA00022692"/>
    </source>
</evidence>
<dbReference type="PANTHER" id="PTHR30386">
    <property type="entry name" value="MEMBRANE FUSION SUBUNIT OF EMRAB-TOLC MULTIDRUG EFFLUX PUMP"/>
    <property type="match status" value="1"/>
</dbReference>
<evidence type="ECO:0000256" key="2">
    <source>
        <dbReference type="ARBA" id="ARBA00009477"/>
    </source>
</evidence>
<comment type="similarity">
    <text evidence="2 9">Belongs to the membrane fusion protein (MFP) (TC 8.A.1) family.</text>
</comment>
<dbReference type="Gene3D" id="2.40.30.170">
    <property type="match status" value="1"/>
</dbReference>
<evidence type="ECO:0000259" key="11">
    <source>
        <dbReference type="Pfam" id="PF26002"/>
    </source>
</evidence>
<dbReference type="PRINTS" id="PR01490">
    <property type="entry name" value="RTXTOXIND"/>
</dbReference>
<dbReference type="PROSITE" id="PS00543">
    <property type="entry name" value="HLYD_FAMILY"/>
    <property type="match status" value="1"/>
</dbReference>
<dbReference type="Pfam" id="PF26002">
    <property type="entry name" value="Beta-barrel_AprE"/>
    <property type="match status" value="1"/>
</dbReference>
<evidence type="ECO:0000256" key="8">
    <source>
        <dbReference type="ARBA" id="ARBA00023136"/>
    </source>
</evidence>
<evidence type="ECO:0000256" key="3">
    <source>
        <dbReference type="ARBA" id="ARBA00022448"/>
    </source>
</evidence>
<evidence type="ECO:0000259" key="10">
    <source>
        <dbReference type="Pfam" id="PF25988"/>
    </source>
</evidence>
<sequence length="449" mass="49650">MSLRHRLQAWGELLGRYRRAWSHAWSHRRELTPPAHTAEEAEFLPAALSLQARPVSPSGRWTARLLMLLVLALLVWSVIGRIDIVVNAQGRIVPRGQTKTLAAVETARVHALHVEEGRVVKAGDLLVELDTRLSDSEGRRAAQALAQALLQVERAGALLAALDGRGDAAPRLAALPDVDAVQHRLAEQHLQDQWREYRSRLARLEADAGRLAQALPLAEQRARDHAELLHSGDVSRHAWMEREQARVEIAGQLAVIRAQQHALTAEMRRAAQDSRVEGQRQVDAARSELDRARTQGELLRLVAPVDGTVQQLAVHTVGSAVPAAQPLMQIVPTQAQVEMEVRVENRDIGFVREGQPAQVKIDAFPYTKYGTVPAVVAQVSRDAVQDEKRGPVYAVRITLEQPVLQVDGRAVPLTPGLSGSAEIRTGDRRLIDYVLSPLLQHSRESLRER</sequence>
<evidence type="ECO:0000313" key="12">
    <source>
        <dbReference type="EMBL" id="KDB52264.1"/>
    </source>
</evidence>
<dbReference type="AlphaFoldDB" id="A0A059KM16"/>